<dbReference type="EMBL" id="JARO02005669">
    <property type="protein sequence ID" value="KPP66405.1"/>
    <property type="molecule type" value="Genomic_DNA"/>
</dbReference>
<evidence type="ECO:0000256" key="3">
    <source>
        <dbReference type="ARBA" id="ARBA00022692"/>
    </source>
</evidence>
<feature type="transmembrane region" description="Helical" evidence="10">
    <location>
        <begin position="110"/>
        <end position="128"/>
    </location>
</feature>
<dbReference type="Pfam" id="PF07885">
    <property type="entry name" value="Ion_trans_2"/>
    <property type="match status" value="2"/>
</dbReference>
<dbReference type="PANTHER" id="PTHR11003:SF346">
    <property type="entry name" value="POTASSIUM CHANNEL SUBFAMILY K MEMBER 18"/>
    <property type="match status" value="1"/>
</dbReference>
<evidence type="ECO:0000259" key="11">
    <source>
        <dbReference type="Pfam" id="PF07885"/>
    </source>
</evidence>
<dbReference type="InterPro" id="IPR013099">
    <property type="entry name" value="K_chnl_dom"/>
</dbReference>
<gene>
    <name evidence="12" type="ORF">Z043_115095</name>
</gene>
<dbReference type="SUPFAM" id="SSF81324">
    <property type="entry name" value="Voltage-gated potassium channels"/>
    <property type="match status" value="2"/>
</dbReference>
<keyword evidence="7 10" id="KW-0472">Membrane</keyword>
<accession>A0A0P7UES5</accession>
<dbReference type="Gene3D" id="1.10.287.70">
    <property type="match status" value="1"/>
</dbReference>
<name>A0A0P7UES5_SCLFO</name>
<evidence type="ECO:0000256" key="2">
    <source>
        <dbReference type="ARBA" id="ARBA00022448"/>
    </source>
</evidence>
<evidence type="ECO:0000256" key="5">
    <source>
        <dbReference type="ARBA" id="ARBA00022989"/>
    </source>
</evidence>
<evidence type="ECO:0000313" key="12">
    <source>
        <dbReference type="EMBL" id="KPP66405.1"/>
    </source>
</evidence>
<dbReference type="Proteomes" id="UP000034805">
    <property type="component" value="Unassembled WGS sequence"/>
</dbReference>
<dbReference type="STRING" id="113540.ENSSFOP00015028983"/>
<evidence type="ECO:0000256" key="8">
    <source>
        <dbReference type="ARBA" id="ARBA00023303"/>
    </source>
</evidence>
<feature type="transmembrane region" description="Helical" evidence="10">
    <location>
        <begin position="292"/>
        <end position="312"/>
    </location>
</feature>
<sequence>MSTTAGAEGGRRATTERRRRCCRSLWTVLPHVSLIASLVVYGCFGALVFSHVENQGTFNITDGEYGEFLLHLVDVVRVRTDNCSDECLMMVDAHITAKFKSIWLQRPQRWNFFSSLFFCCTVFTTVGYGEMFPVTLPGKLFCIVYAMVGIPLMLLVITDVGDILAILLSKAYIRLHKLYKTSVSCWSFRRDRGKQVEEAMVHDRTYTFKKDVLIRKPMDISQVLHQQASIRSKSNQLQNATIFNHIIARENLGQGLLQPSRSCPELHQMPLNKDTSLWNYPEIGEELDKLDVPMTVILLVVFAYILLMGLILPLWEDSITHFDAFYFCFITLTTIGFGDIVPQHPKFFMLTSLFIISGMAIMSMAFKLSQSRIVSGYRKCMHCISGGKVKKYNDSEHEQLVTITSKLK</sequence>
<dbReference type="InterPro" id="IPR003280">
    <property type="entry name" value="2pore_dom_K_chnl"/>
</dbReference>
<dbReference type="PRINTS" id="PR01333">
    <property type="entry name" value="2POREKCHANEL"/>
</dbReference>
<feature type="transmembrane region" description="Helical" evidence="10">
    <location>
        <begin position="140"/>
        <end position="168"/>
    </location>
</feature>
<keyword evidence="5 10" id="KW-1133">Transmembrane helix</keyword>
<evidence type="ECO:0000313" key="13">
    <source>
        <dbReference type="Proteomes" id="UP000034805"/>
    </source>
</evidence>
<comment type="subcellular location">
    <subcellularLocation>
        <location evidence="1">Membrane</location>
        <topology evidence="1">Multi-pass membrane protein</topology>
    </subcellularLocation>
</comment>
<evidence type="ECO:0000256" key="1">
    <source>
        <dbReference type="ARBA" id="ARBA00004141"/>
    </source>
</evidence>
<evidence type="ECO:0000256" key="10">
    <source>
        <dbReference type="SAM" id="Phobius"/>
    </source>
</evidence>
<dbReference type="PANTHER" id="PTHR11003">
    <property type="entry name" value="POTASSIUM CHANNEL, SUBFAMILY K"/>
    <property type="match status" value="1"/>
</dbReference>
<reference evidence="12 13" key="1">
    <citation type="submission" date="2015-08" db="EMBL/GenBank/DDBJ databases">
        <title>The genome of the Asian arowana (Scleropages formosus).</title>
        <authorList>
            <person name="Tan M.H."/>
            <person name="Gan H.M."/>
            <person name="Croft L.J."/>
            <person name="Austin C.M."/>
        </authorList>
    </citation>
    <scope>NUCLEOTIDE SEQUENCE [LARGE SCALE GENOMIC DNA]</scope>
    <source>
        <strain evidence="12">Aro1</strain>
    </source>
</reference>
<dbReference type="GO" id="GO:0015271">
    <property type="term" value="F:outward rectifier potassium channel activity"/>
    <property type="evidence" value="ECO:0007669"/>
    <property type="project" value="TreeGrafter"/>
</dbReference>
<keyword evidence="3 9" id="KW-0812">Transmembrane</keyword>
<protein>
    <submittedName>
        <fullName evidence="12">Potassium channel subfamily K member 18-like</fullName>
    </submittedName>
</protein>
<dbReference type="GO" id="GO:0005886">
    <property type="term" value="C:plasma membrane"/>
    <property type="evidence" value="ECO:0007669"/>
    <property type="project" value="TreeGrafter"/>
</dbReference>
<proteinExistence type="inferred from homology"/>
<dbReference type="GO" id="GO:0030322">
    <property type="term" value="P:stabilization of membrane potential"/>
    <property type="evidence" value="ECO:0007669"/>
    <property type="project" value="TreeGrafter"/>
</dbReference>
<keyword evidence="2 9" id="KW-0813">Transport</keyword>
<keyword evidence="4" id="KW-0630">Potassium</keyword>
<feature type="transmembrane region" description="Helical" evidence="10">
    <location>
        <begin position="25"/>
        <end position="49"/>
    </location>
</feature>
<evidence type="ECO:0000256" key="4">
    <source>
        <dbReference type="ARBA" id="ARBA00022958"/>
    </source>
</evidence>
<keyword evidence="8 9" id="KW-0407">Ion channel</keyword>
<feature type="domain" description="Potassium channel" evidence="11">
    <location>
        <begin position="99"/>
        <end position="164"/>
    </location>
</feature>
<evidence type="ECO:0000256" key="7">
    <source>
        <dbReference type="ARBA" id="ARBA00023136"/>
    </source>
</evidence>
<comment type="caution">
    <text evidence="12">The sequence shown here is derived from an EMBL/GenBank/DDBJ whole genome shotgun (WGS) entry which is preliminary data.</text>
</comment>
<feature type="domain" description="Potassium channel" evidence="11">
    <location>
        <begin position="300"/>
        <end position="372"/>
    </location>
</feature>
<keyword evidence="6 9" id="KW-0406">Ion transport</keyword>
<comment type="similarity">
    <text evidence="9">Belongs to the two pore domain potassium channel (TC 1.A.1.8) family.</text>
</comment>
<dbReference type="GO" id="GO:0022841">
    <property type="term" value="F:potassium ion leak channel activity"/>
    <property type="evidence" value="ECO:0007669"/>
    <property type="project" value="TreeGrafter"/>
</dbReference>
<dbReference type="AlphaFoldDB" id="A0A0P7UES5"/>
<evidence type="ECO:0000256" key="6">
    <source>
        <dbReference type="ARBA" id="ARBA00023065"/>
    </source>
</evidence>
<organism evidence="12 13">
    <name type="scientific">Scleropages formosus</name>
    <name type="common">Asian bonytongue</name>
    <name type="synonym">Osteoglossum formosum</name>
    <dbReference type="NCBI Taxonomy" id="113540"/>
    <lineage>
        <taxon>Eukaryota</taxon>
        <taxon>Metazoa</taxon>
        <taxon>Chordata</taxon>
        <taxon>Craniata</taxon>
        <taxon>Vertebrata</taxon>
        <taxon>Euteleostomi</taxon>
        <taxon>Actinopterygii</taxon>
        <taxon>Neopterygii</taxon>
        <taxon>Teleostei</taxon>
        <taxon>Osteoglossocephala</taxon>
        <taxon>Osteoglossomorpha</taxon>
        <taxon>Osteoglossiformes</taxon>
        <taxon>Osteoglossidae</taxon>
        <taxon>Scleropages</taxon>
    </lineage>
</organism>
<feature type="transmembrane region" description="Helical" evidence="10">
    <location>
        <begin position="347"/>
        <end position="369"/>
    </location>
</feature>
<evidence type="ECO:0000256" key="9">
    <source>
        <dbReference type="RuleBase" id="RU003857"/>
    </source>
</evidence>